<dbReference type="InterPro" id="IPR013786">
    <property type="entry name" value="AcylCoA_DH/ox_N"/>
</dbReference>
<keyword evidence="5 8" id="KW-0560">Oxidoreductase</keyword>
<dbReference type="InterPro" id="IPR009100">
    <property type="entry name" value="AcylCoA_DH/oxidase_NM_dom_sf"/>
</dbReference>
<dbReference type="GO" id="GO:0050660">
    <property type="term" value="F:flavin adenine dinucleotide binding"/>
    <property type="evidence" value="ECO:0007669"/>
    <property type="project" value="InterPro"/>
</dbReference>
<evidence type="ECO:0000259" key="7">
    <source>
        <dbReference type="Pfam" id="PF02771"/>
    </source>
</evidence>
<evidence type="ECO:0000256" key="2">
    <source>
        <dbReference type="ARBA" id="ARBA00009347"/>
    </source>
</evidence>
<evidence type="ECO:0000256" key="5">
    <source>
        <dbReference type="ARBA" id="ARBA00023002"/>
    </source>
</evidence>
<evidence type="ECO:0000259" key="6">
    <source>
        <dbReference type="Pfam" id="PF00441"/>
    </source>
</evidence>
<dbReference type="RefSeq" id="WP_072702388.1">
    <property type="nucleotide sequence ID" value="NZ_JAFBBL010000001.1"/>
</dbReference>
<evidence type="ECO:0000256" key="4">
    <source>
        <dbReference type="ARBA" id="ARBA00022827"/>
    </source>
</evidence>
<sequence length="328" mass="33985">MRFALDESHEDFASSIDALLTKSDMPAVIRAWNTGDTAAGTAVWQRLADTGVNGLLVPEEHDGLGADAVDLVVALEQLGRHAVPGPVVETVAVAPLLLAAVAPDRLGALAGGSLATVAFAPHAPYAVDTGVADLVLHVADGTVSVGTVGRVRESVDRSRRLSEVSPSETLGTTDTAAAFDVGVLASAAQLQGLGRTLLDTTVEYAQQRKQFGKAIGSFQAIKHHCAEVAVGLEMARPLLHGAAIAVRDGLPTASRDVSAAKVACGDAAYRAARTALQVHGAIGYTQEYDLSLWITKVRALVTAWGTPDVHRARVVDALEKAEIAGVAS</sequence>
<gene>
    <name evidence="8" type="ORF">NCTC10994_02121</name>
</gene>
<dbReference type="Proteomes" id="UP000249091">
    <property type="component" value="Chromosome 1"/>
</dbReference>
<dbReference type="EC" id="1.3.8.1" evidence="8"/>
<dbReference type="EMBL" id="LS483468">
    <property type="protein sequence ID" value="SQI32176.1"/>
    <property type="molecule type" value="Genomic_DNA"/>
</dbReference>
<keyword evidence="9" id="KW-1185">Reference proteome</keyword>
<dbReference type="PANTHER" id="PTHR43884:SF20">
    <property type="entry name" value="ACYL-COA DEHYDROGENASE FADE28"/>
    <property type="match status" value="1"/>
</dbReference>
<keyword evidence="4" id="KW-0274">FAD</keyword>
<evidence type="ECO:0000313" key="9">
    <source>
        <dbReference type="Proteomes" id="UP000249091"/>
    </source>
</evidence>
<proteinExistence type="inferred from homology"/>
<accession>A0A2X4TXK5</accession>
<evidence type="ECO:0000256" key="1">
    <source>
        <dbReference type="ARBA" id="ARBA00001974"/>
    </source>
</evidence>
<keyword evidence="3" id="KW-0285">Flavoprotein</keyword>
<dbReference type="Gene3D" id="1.20.140.10">
    <property type="entry name" value="Butyryl-CoA Dehydrogenase, subunit A, domain 3"/>
    <property type="match status" value="1"/>
</dbReference>
<dbReference type="InterPro" id="IPR037069">
    <property type="entry name" value="AcylCoA_DH/ox_N_sf"/>
</dbReference>
<dbReference type="InterPro" id="IPR009075">
    <property type="entry name" value="AcylCo_DH/oxidase_C"/>
</dbReference>
<evidence type="ECO:0000256" key="3">
    <source>
        <dbReference type="ARBA" id="ARBA00022630"/>
    </source>
</evidence>
<dbReference type="Pfam" id="PF02771">
    <property type="entry name" value="Acyl-CoA_dh_N"/>
    <property type="match status" value="1"/>
</dbReference>
<evidence type="ECO:0000313" key="8">
    <source>
        <dbReference type="EMBL" id="SQI32176.1"/>
    </source>
</evidence>
<comment type="cofactor">
    <cofactor evidence="1">
        <name>FAD</name>
        <dbReference type="ChEBI" id="CHEBI:57692"/>
    </cofactor>
</comment>
<dbReference type="EC" id="1.3.99.-" evidence="8"/>
<dbReference type="Pfam" id="PF00441">
    <property type="entry name" value="Acyl-CoA_dh_1"/>
    <property type="match status" value="1"/>
</dbReference>
<dbReference type="PANTHER" id="PTHR43884">
    <property type="entry name" value="ACYL-COA DEHYDROGENASE"/>
    <property type="match status" value="1"/>
</dbReference>
<dbReference type="Gene3D" id="1.10.540.10">
    <property type="entry name" value="Acyl-CoA dehydrogenase/oxidase, N-terminal domain"/>
    <property type="match status" value="1"/>
</dbReference>
<dbReference type="SUPFAM" id="SSF47203">
    <property type="entry name" value="Acyl-CoA dehydrogenase C-terminal domain-like"/>
    <property type="match status" value="1"/>
</dbReference>
<name>A0A2X4TXK5_9NOCA</name>
<organism evidence="8 9">
    <name type="scientific">Rhodococcus coprophilus</name>
    <dbReference type="NCBI Taxonomy" id="38310"/>
    <lineage>
        <taxon>Bacteria</taxon>
        <taxon>Bacillati</taxon>
        <taxon>Actinomycetota</taxon>
        <taxon>Actinomycetes</taxon>
        <taxon>Mycobacteriales</taxon>
        <taxon>Nocardiaceae</taxon>
        <taxon>Rhodococcus</taxon>
    </lineage>
</organism>
<dbReference type="STRING" id="1219011.GCA_001895045_03214"/>
<protein>
    <submittedName>
        <fullName evidence="8">Acyl-CoA dehydrogenase</fullName>
        <ecNumber evidence="8">1.3.8.1</ecNumber>
        <ecNumber evidence="8">1.3.99.-</ecNumber>
    </submittedName>
</protein>
<dbReference type="KEGG" id="rcr:NCTC10994_02121"/>
<dbReference type="GO" id="GO:0016937">
    <property type="term" value="F:short-chain fatty acyl-CoA dehydrogenase activity"/>
    <property type="evidence" value="ECO:0007669"/>
    <property type="project" value="UniProtKB-EC"/>
</dbReference>
<dbReference type="AlphaFoldDB" id="A0A2X4TXK5"/>
<feature type="domain" description="Acyl-CoA dehydrogenase/oxidase C-terminal" evidence="6">
    <location>
        <begin position="173"/>
        <end position="317"/>
    </location>
</feature>
<reference evidence="8 9" key="1">
    <citation type="submission" date="2018-06" db="EMBL/GenBank/DDBJ databases">
        <authorList>
            <consortium name="Pathogen Informatics"/>
            <person name="Doyle S."/>
        </authorList>
    </citation>
    <scope>NUCLEOTIDE SEQUENCE [LARGE SCALE GENOMIC DNA]</scope>
    <source>
        <strain evidence="8 9">NCTC10994</strain>
    </source>
</reference>
<dbReference type="InterPro" id="IPR036250">
    <property type="entry name" value="AcylCo_DH-like_C"/>
</dbReference>
<dbReference type="SUPFAM" id="SSF56645">
    <property type="entry name" value="Acyl-CoA dehydrogenase NM domain-like"/>
    <property type="match status" value="1"/>
</dbReference>
<feature type="domain" description="Acyl-CoA dehydrogenase/oxidase N-terminal" evidence="7">
    <location>
        <begin position="7"/>
        <end position="94"/>
    </location>
</feature>
<comment type="similarity">
    <text evidence="2">Belongs to the acyl-CoA dehydrogenase family.</text>
</comment>